<reference evidence="1 2" key="1">
    <citation type="submission" date="2023-03" db="EMBL/GenBank/DDBJ databases">
        <title>Agriculturally important microbes genome sequencing.</title>
        <authorList>
            <person name="Dunlap C."/>
        </authorList>
    </citation>
    <scope>NUCLEOTIDE SEQUENCE [LARGE SCALE GENOMIC DNA]</scope>
    <source>
        <strain evidence="1 2">CBP-3203</strain>
    </source>
</reference>
<proteinExistence type="predicted"/>
<dbReference type="PROSITE" id="PS51257">
    <property type="entry name" value="PROKAR_LIPOPROTEIN"/>
    <property type="match status" value="1"/>
</dbReference>
<evidence type="ECO:0000313" key="2">
    <source>
        <dbReference type="Proteomes" id="UP001341297"/>
    </source>
</evidence>
<protein>
    <submittedName>
        <fullName evidence="1">Uncharacterized protein</fullName>
    </submittedName>
</protein>
<keyword evidence="2" id="KW-1185">Reference proteome</keyword>
<dbReference type="Proteomes" id="UP001341297">
    <property type="component" value="Unassembled WGS sequence"/>
</dbReference>
<organism evidence="1 2">
    <name type="scientific">Bacillus glycinifermentans</name>
    <dbReference type="NCBI Taxonomy" id="1664069"/>
    <lineage>
        <taxon>Bacteria</taxon>
        <taxon>Bacillati</taxon>
        <taxon>Bacillota</taxon>
        <taxon>Bacilli</taxon>
        <taxon>Bacillales</taxon>
        <taxon>Bacillaceae</taxon>
        <taxon>Bacillus</taxon>
    </lineage>
</organism>
<dbReference type="EMBL" id="JARRTL010000009">
    <property type="protein sequence ID" value="MEC0485389.1"/>
    <property type="molecule type" value="Genomic_DNA"/>
</dbReference>
<comment type="caution">
    <text evidence="1">The sequence shown here is derived from an EMBL/GenBank/DDBJ whole genome shotgun (WGS) entry which is preliminary data.</text>
</comment>
<evidence type="ECO:0000313" key="1">
    <source>
        <dbReference type="EMBL" id="MEC0485389.1"/>
    </source>
</evidence>
<gene>
    <name evidence="1" type="ORF">P8828_11150</name>
</gene>
<accession>A0ABU6H427</accession>
<dbReference type="RefSeq" id="WP_156183658.1">
    <property type="nucleotide sequence ID" value="NZ_CP023481.1"/>
</dbReference>
<sequence>MKKRCLIACVCLLLAGCTTYKPKPKGITEEDMLKAFDVSKTIDILKNAVL</sequence>
<name>A0ABU6H427_9BACI</name>